<evidence type="ECO:0000313" key="2">
    <source>
        <dbReference type="EMBL" id="MVT40419.1"/>
    </source>
</evidence>
<proteinExistence type="predicted"/>
<dbReference type="AlphaFoldDB" id="A0A6N8J864"/>
<accession>A0A6N8J864</accession>
<dbReference type="RefSeq" id="WP_157299048.1">
    <property type="nucleotide sequence ID" value="NZ_BAAAZB010000005.1"/>
</dbReference>
<feature type="chain" id="PRO_5027076200" evidence="1">
    <location>
        <begin position="19"/>
        <end position="523"/>
    </location>
</feature>
<sequence length="523" mass="58354">MKCFFVPILLLLSLFSSAQLKTISQSPVFAEDESVGIQRVLLMKNGNTFYLSLTKKNLTVRVFSDKYKAKATKQLHPELGKGSSFKVKGLFDINGEVVVLVSAVENHQVVLQRLIIDGVTGALKSVDKIGELEKVSYFKLGGVAFANIPEPDFFSEALPEGNGYAVVAMNSFVSDRNKRIVVSIFDTDNKEISHAYYKSPEEKYKYMEYQGMMALDKNKLSVLAYGYNTKSSGGKECQLLLATLTKGDTLLETESLGTSKKPSEVAVARYNPVSKKMMLLELEDRTASVSIVDPFKKSVSGKIDIGSNGKSRSDMPQNLFTNEDGSFSIVYEKLSVSSNVPHIPGLSTDLGHTYGYYTSIEMEDYTVTVIAADGQEELQHYVIPRNHVRKNMMRSLAFNNAYTNFENAVDQPSPMESFNYLSAGGNNYLLLNDDADNIERIQAGKNPRKVKSLDDCDAFYYTLKGEKDTPPSDFLFGKPTEKRNYNKALFKACDYNADKKVYVVVKQQQNGNDGGWKLVWMKP</sequence>
<reference evidence="2 3" key="1">
    <citation type="submission" date="2019-12" db="EMBL/GenBank/DDBJ databases">
        <title>The draft genomic sequence of strain Chitinophaga oryziterrae JCM 16595.</title>
        <authorList>
            <person name="Zhang X."/>
        </authorList>
    </citation>
    <scope>NUCLEOTIDE SEQUENCE [LARGE SCALE GENOMIC DNA]</scope>
    <source>
        <strain evidence="2 3">JCM 16595</strain>
    </source>
</reference>
<dbReference type="OrthoDB" id="611612at2"/>
<evidence type="ECO:0000256" key="1">
    <source>
        <dbReference type="SAM" id="SignalP"/>
    </source>
</evidence>
<keyword evidence="1" id="KW-0732">Signal</keyword>
<organism evidence="2 3">
    <name type="scientific">Chitinophaga oryziterrae</name>
    <dbReference type="NCBI Taxonomy" id="1031224"/>
    <lineage>
        <taxon>Bacteria</taxon>
        <taxon>Pseudomonadati</taxon>
        <taxon>Bacteroidota</taxon>
        <taxon>Chitinophagia</taxon>
        <taxon>Chitinophagales</taxon>
        <taxon>Chitinophagaceae</taxon>
        <taxon>Chitinophaga</taxon>
    </lineage>
</organism>
<protein>
    <submittedName>
        <fullName evidence="2">Uncharacterized protein</fullName>
    </submittedName>
</protein>
<name>A0A6N8J864_9BACT</name>
<dbReference type="Proteomes" id="UP000468388">
    <property type="component" value="Unassembled WGS sequence"/>
</dbReference>
<gene>
    <name evidence="2" type="ORF">GO495_07480</name>
</gene>
<dbReference type="EMBL" id="WRXO01000001">
    <property type="protein sequence ID" value="MVT40419.1"/>
    <property type="molecule type" value="Genomic_DNA"/>
</dbReference>
<keyword evidence="3" id="KW-1185">Reference proteome</keyword>
<evidence type="ECO:0000313" key="3">
    <source>
        <dbReference type="Proteomes" id="UP000468388"/>
    </source>
</evidence>
<comment type="caution">
    <text evidence="2">The sequence shown here is derived from an EMBL/GenBank/DDBJ whole genome shotgun (WGS) entry which is preliminary data.</text>
</comment>
<feature type="signal peptide" evidence="1">
    <location>
        <begin position="1"/>
        <end position="18"/>
    </location>
</feature>